<dbReference type="SUPFAM" id="SSF56300">
    <property type="entry name" value="Metallo-dependent phosphatases"/>
    <property type="match status" value="1"/>
</dbReference>
<name>A0A835WIP4_9CHLO</name>
<comment type="similarity">
    <text evidence="1">Belongs to the 5'-nucleotidase family.</text>
</comment>
<proteinExistence type="inferred from homology"/>
<evidence type="ECO:0000313" key="6">
    <source>
        <dbReference type="EMBL" id="KAG2448379.1"/>
    </source>
</evidence>
<dbReference type="PRINTS" id="PR01607">
    <property type="entry name" value="APYRASEFAMLY"/>
</dbReference>
<dbReference type="GO" id="GO:0016787">
    <property type="term" value="F:hydrolase activity"/>
    <property type="evidence" value="ECO:0007669"/>
    <property type="project" value="InterPro"/>
</dbReference>
<sequence>MKSLIAGMQLQPPAAAAVASLSAEDDLGVLDLLLVGPHASARASLALHFALQRSAVCGLPALFLCVQDAVEQSVPLLPHMCDTGDPALELLHIKYVRGHLDLQRLGCCLHMLQPAYSAVVVEDMSGVVKTEDRNTLIRTLALLVDGMRAYRAAHRSRCPLLVTDSSDEPRRPRYIYDRWFPLTLLLSPAPPPPGAGGHSCYCLSVSGSAAAARPPGFGGGGGAANEYPAPDGTASGPGAATAAATGSTGPRFVYWITGTHLVLESVVRPGPGPALGVGGQATPGPWAAAPVVQVKTVPKDVEETPWVPEKKVQSSPEESNVVVVVKAAPRTQSSKAPEETATYGGSTRKLTILHFNDVYNIEPQDREPKGGAARLCAKVKEFRAMGSNPLVLFSGDAYNPSLMSTITLGKQMPPVLNEIGVNVSCVGNHDFDYGLENMMKLNAQCKFPWLMANVIERGQEIPYGGAGTTWMQDWNGIKVGVVGLVEEEWLETLGAVNVADMQYKDFIEVGRAAARDLKAKGAEVLIALTHMREPNDRKLAAEVPEFHLILGGHDHHYVSGFIEPHNNLLVKSGTDFRDMSLIEVEFPNGSTTDPKMSVERLVIDGSVPEDPATKAIVDEYMKLMGEKMDEDIGETLEPLDGRFQTVRNRESNLGNFVADAWRKAAGAEIAILNSGSLRSDMIHPPGIIKAKDFVAILPMVDTTVVMECTGAQVIKALENGVSMWPKLEGRFPQVSGLKFSFDPSKPPGSRVVPGSVYIWEFESEPVPMDLDHKYKVAVKEYLAKGKDGYDVFTECKMLVDEEAGVVIPSTVKNHFIQLRVLNKWDGQKIYLRSLTNRWLKKTKSSKSLNNLAALDTGGSNVDSTTLTQRAQARTHGLAVPHPDGGHYCIAPRVEGRIVNVLEAV</sequence>
<dbReference type="InterPro" id="IPR036907">
    <property type="entry name" value="5'-Nucleotdase_C_sf"/>
</dbReference>
<dbReference type="PANTHER" id="PTHR11575">
    <property type="entry name" value="5'-NUCLEOTIDASE-RELATED"/>
    <property type="match status" value="1"/>
</dbReference>
<dbReference type="OrthoDB" id="10252235at2759"/>
<gene>
    <name evidence="6" type="ORF">HYH02_006961</name>
</gene>
<evidence type="ECO:0008006" key="8">
    <source>
        <dbReference type="Google" id="ProtNLM"/>
    </source>
</evidence>
<dbReference type="Gene3D" id="3.90.780.10">
    <property type="entry name" value="5'-Nucleotidase, C-terminal domain"/>
    <property type="match status" value="1"/>
</dbReference>
<dbReference type="AlphaFoldDB" id="A0A835WIP4"/>
<evidence type="ECO:0000256" key="2">
    <source>
        <dbReference type="ARBA" id="ARBA00022729"/>
    </source>
</evidence>
<feature type="region of interest" description="Disordered" evidence="3">
    <location>
        <begin position="222"/>
        <end position="243"/>
    </location>
</feature>
<accession>A0A835WIP4</accession>
<keyword evidence="7" id="KW-1185">Reference proteome</keyword>
<evidence type="ECO:0000256" key="1">
    <source>
        <dbReference type="ARBA" id="ARBA00006654"/>
    </source>
</evidence>
<evidence type="ECO:0000259" key="4">
    <source>
        <dbReference type="Pfam" id="PF00149"/>
    </source>
</evidence>
<dbReference type="SUPFAM" id="SSF55816">
    <property type="entry name" value="5'-nucleotidase (syn. UDP-sugar hydrolase), C-terminal domain"/>
    <property type="match status" value="1"/>
</dbReference>
<comment type="caution">
    <text evidence="6">The sequence shown here is derived from an EMBL/GenBank/DDBJ whole genome shotgun (WGS) entry which is preliminary data.</text>
</comment>
<evidence type="ECO:0000256" key="3">
    <source>
        <dbReference type="SAM" id="MobiDB-lite"/>
    </source>
</evidence>
<dbReference type="InterPro" id="IPR041821">
    <property type="entry name" value="CG11883_N"/>
</dbReference>
<dbReference type="CDD" id="cd07406">
    <property type="entry name" value="MPP_CG11883_N"/>
    <property type="match status" value="1"/>
</dbReference>
<dbReference type="Pfam" id="PF02872">
    <property type="entry name" value="5_nucleotid_C"/>
    <property type="match status" value="1"/>
</dbReference>
<organism evidence="6 7">
    <name type="scientific">Chlamydomonas schloesseri</name>
    <dbReference type="NCBI Taxonomy" id="2026947"/>
    <lineage>
        <taxon>Eukaryota</taxon>
        <taxon>Viridiplantae</taxon>
        <taxon>Chlorophyta</taxon>
        <taxon>core chlorophytes</taxon>
        <taxon>Chlorophyceae</taxon>
        <taxon>CS clade</taxon>
        <taxon>Chlamydomonadales</taxon>
        <taxon>Chlamydomonadaceae</taxon>
        <taxon>Chlamydomonas</taxon>
    </lineage>
</organism>
<evidence type="ECO:0000259" key="5">
    <source>
        <dbReference type="Pfam" id="PF02872"/>
    </source>
</evidence>
<reference evidence="6" key="1">
    <citation type="journal article" date="2020" name="bioRxiv">
        <title>Comparative genomics of Chlamydomonas.</title>
        <authorList>
            <person name="Craig R.J."/>
            <person name="Hasan A.R."/>
            <person name="Ness R.W."/>
            <person name="Keightley P.D."/>
        </authorList>
    </citation>
    <scope>NUCLEOTIDE SEQUENCE</scope>
    <source>
        <strain evidence="6">CCAP 11/173</strain>
    </source>
</reference>
<dbReference type="EMBL" id="JAEHOD010000018">
    <property type="protein sequence ID" value="KAG2448379.1"/>
    <property type="molecule type" value="Genomic_DNA"/>
</dbReference>
<protein>
    <recommendedName>
        <fullName evidence="8">5'-nucleotidase</fullName>
    </recommendedName>
</protein>
<dbReference type="Pfam" id="PF00149">
    <property type="entry name" value="Metallophos"/>
    <property type="match status" value="1"/>
</dbReference>
<dbReference type="Proteomes" id="UP000613740">
    <property type="component" value="Unassembled WGS sequence"/>
</dbReference>
<evidence type="ECO:0000313" key="7">
    <source>
        <dbReference type="Proteomes" id="UP000613740"/>
    </source>
</evidence>
<dbReference type="PANTHER" id="PTHR11575:SF48">
    <property type="entry name" value="5'-NUCLEOTIDASE"/>
    <property type="match status" value="1"/>
</dbReference>
<feature type="domain" description="5'-Nucleotidase C-terminal" evidence="5">
    <location>
        <begin position="633"/>
        <end position="794"/>
    </location>
</feature>
<dbReference type="InterPro" id="IPR006179">
    <property type="entry name" value="5_nucleotidase/apyrase"/>
</dbReference>
<feature type="compositionally biased region" description="Low complexity" evidence="3">
    <location>
        <begin position="224"/>
        <end position="243"/>
    </location>
</feature>
<dbReference type="InterPro" id="IPR004843">
    <property type="entry name" value="Calcineurin-like_PHP"/>
</dbReference>
<dbReference type="GO" id="GO:0009166">
    <property type="term" value="P:nucleotide catabolic process"/>
    <property type="evidence" value="ECO:0007669"/>
    <property type="project" value="InterPro"/>
</dbReference>
<keyword evidence="2" id="KW-0732">Signal</keyword>
<dbReference type="Gene3D" id="3.60.21.10">
    <property type="match status" value="1"/>
</dbReference>
<dbReference type="InterPro" id="IPR008334">
    <property type="entry name" value="5'-Nucleotdase_C"/>
</dbReference>
<feature type="domain" description="Calcineurin-like phosphoesterase" evidence="4">
    <location>
        <begin position="351"/>
        <end position="557"/>
    </location>
</feature>
<dbReference type="InterPro" id="IPR029052">
    <property type="entry name" value="Metallo-depent_PP-like"/>
</dbReference>